<keyword evidence="5" id="KW-1185">Reference proteome</keyword>
<organism evidence="4 5">
    <name type="scientific">Marmota monax</name>
    <name type="common">Woodchuck</name>
    <dbReference type="NCBI Taxonomy" id="9995"/>
    <lineage>
        <taxon>Eukaryota</taxon>
        <taxon>Metazoa</taxon>
        <taxon>Chordata</taxon>
        <taxon>Craniata</taxon>
        <taxon>Vertebrata</taxon>
        <taxon>Euteleostomi</taxon>
        <taxon>Mammalia</taxon>
        <taxon>Eutheria</taxon>
        <taxon>Euarchontoglires</taxon>
        <taxon>Glires</taxon>
        <taxon>Rodentia</taxon>
        <taxon>Sciuromorpha</taxon>
        <taxon>Sciuridae</taxon>
        <taxon>Xerinae</taxon>
        <taxon>Marmotini</taxon>
        <taxon>Marmota</taxon>
    </lineage>
</organism>
<reference evidence="3" key="2">
    <citation type="submission" date="2020-08" db="EMBL/GenBank/DDBJ databases">
        <authorList>
            <person name="Shumante A."/>
            <person name="Zimin A.V."/>
            <person name="Puiu D."/>
            <person name="Salzberg S.L."/>
        </authorList>
    </citation>
    <scope>NUCLEOTIDE SEQUENCE</scope>
    <source>
        <strain evidence="3">WC2-LM</strain>
        <tissue evidence="3">Liver</tissue>
    </source>
</reference>
<dbReference type="Proteomes" id="UP000662637">
    <property type="component" value="Unassembled WGS sequence"/>
</dbReference>
<evidence type="ECO:0000313" key="4">
    <source>
        <dbReference type="EMBL" id="VTJ82184.1"/>
    </source>
</evidence>
<dbReference type="EMBL" id="CABDUW010001507">
    <property type="protein sequence ID" value="VTJ82184.1"/>
    <property type="molecule type" value="Genomic_DNA"/>
</dbReference>
<evidence type="ECO:0000256" key="1">
    <source>
        <dbReference type="SAM" id="MobiDB-lite"/>
    </source>
</evidence>
<feature type="domain" description="Jun-like transcription factor" evidence="2">
    <location>
        <begin position="2"/>
        <end position="51"/>
    </location>
</feature>
<feature type="region of interest" description="Disordered" evidence="1">
    <location>
        <begin position="42"/>
        <end position="64"/>
    </location>
</feature>
<dbReference type="EMBL" id="WJEC01006923">
    <property type="protein sequence ID" value="KAF7470859.1"/>
    <property type="molecule type" value="Genomic_DNA"/>
</dbReference>
<accession>A0A5E4CJY7</accession>
<gene>
    <name evidence="3" type="ORF">GHT09_017845</name>
    <name evidence="4" type="ORF">MONAX_5E031132</name>
</gene>
<reference evidence="4 5" key="1">
    <citation type="submission" date="2019-04" db="EMBL/GenBank/DDBJ databases">
        <authorList>
            <person name="Alioto T."/>
            <person name="Alioto T."/>
        </authorList>
    </citation>
    <scope>NUCLEOTIDE SEQUENCE [LARGE SCALE GENOMIC DNA]</scope>
</reference>
<dbReference type="InterPro" id="IPR005643">
    <property type="entry name" value="JNK"/>
</dbReference>
<dbReference type="Proteomes" id="UP000335636">
    <property type="component" value="Unassembled WGS sequence"/>
</dbReference>
<dbReference type="AlphaFoldDB" id="A0A5E4CJY7"/>
<evidence type="ECO:0000313" key="3">
    <source>
        <dbReference type="EMBL" id="KAF7470859.1"/>
    </source>
</evidence>
<proteinExistence type="predicted"/>
<evidence type="ECO:0000259" key="2">
    <source>
        <dbReference type="Pfam" id="PF03957"/>
    </source>
</evidence>
<name>A0A5E4CJY7_MARMO</name>
<sequence>MSTQFLYPNVAASEEQEFTKDFVKALEDLHKQNQLGVGAAAAAADATGGPPWHGIRRSTFGGCD</sequence>
<evidence type="ECO:0000313" key="5">
    <source>
        <dbReference type="Proteomes" id="UP000335636"/>
    </source>
</evidence>
<protein>
    <recommendedName>
        <fullName evidence="2">Jun-like transcription factor domain-containing protein</fullName>
    </recommendedName>
</protein>
<dbReference type="Pfam" id="PF03957">
    <property type="entry name" value="Jun"/>
    <property type="match status" value="1"/>
</dbReference>